<dbReference type="PANTHER" id="PTHR10485:SF15">
    <property type="entry name" value="MITOCHONDRIAL IMPORT INNER MEMBRANE TRANSLOCASE SUBUNIT TIM17-3"/>
    <property type="match status" value="1"/>
</dbReference>
<protein>
    <submittedName>
        <fullName evidence="10 11">Mitochondrial import inner membrane translocase subunit TIM17-3-like</fullName>
    </submittedName>
</protein>
<dbReference type="RefSeq" id="XP_010491909.1">
    <property type="nucleotide sequence ID" value="XM_010493607.1"/>
</dbReference>
<keyword evidence="6" id="KW-0496">Mitochondrion</keyword>
<keyword evidence="9" id="KW-1185">Reference proteome</keyword>
<dbReference type="Proteomes" id="UP000694864">
    <property type="component" value="Chromosome 20"/>
</dbReference>
<keyword evidence="5 8" id="KW-1133">Transmembrane helix</keyword>
<keyword evidence="7 8" id="KW-0472">Membrane</keyword>
<evidence type="ECO:0000256" key="7">
    <source>
        <dbReference type="ARBA" id="ARBA00023136"/>
    </source>
</evidence>
<comment type="subcellular location">
    <subcellularLocation>
        <location evidence="1">Mitochondrion inner membrane</location>
        <topology evidence="1">Multi-pass membrane protein</topology>
    </subcellularLocation>
</comment>
<dbReference type="RefSeq" id="XP_010491911.1">
    <property type="nucleotide sequence ID" value="XM_010493609.1"/>
</dbReference>
<keyword evidence="4" id="KW-0999">Mitochondrion inner membrane</keyword>
<evidence type="ECO:0000256" key="3">
    <source>
        <dbReference type="ARBA" id="ARBA00022692"/>
    </source>
</evidence>
<evidence type="ECO:0000256" key="6">
    <source>
        <dbReference type="ARBA" id="ARBA00023128"/>
    </source>
</evidence>
<reference evidence="9" key="2">
    <citation type="journal article" date="2014" name="Nat. Commun.">
        <title>The emerging biofuel crop Camelina sativa retains a highly undifferentiated hexaploid genome structure.</title>
        <authorList>
            <person name="Kagale S."/>
            <person name="Koh C."/>
            <person name="Nixon J."/>
            <person name="Bollina V."/>
            <person name="Clarke W.E."/>
            <person name="Tuteja R."/>
            <person name="Spillane C."/>
            <person name="Robinson S.J."/>
            <person name="Links M.G."/>
            <person name="Clarke C."/>
            <person name="Higgins E.E."/>
            <person name="Huebert T."/>
            <person name="Sharpe A.G."/>
            <person name="Parkin I.A."/>
        </authorList>
    </citation>
    <scope>NUCLEOTIDE SEQUENCE [LARGE SCALE GENOMIC DNA]</scope>
    <source>
        <strain evidence="9">r\DH55</strain>
    </source>
</reference>
<name>A0ABM0XW87_CAMSA</name>
<dbReference type="RefSeq" id="XP_010491910.1">
    <property type="nucleotide sequence ID" value="XM_010493608.1"/>
</dbReference>
<accession>A0ABM0XW87</accession>
<evidence type="ECO:0000256" key="8">
    <source>
        <dbReference type="SAM" id="Phobius"/>
    </source>
</evidence>
<proteinExistence type="inferred from homology"/>
<comment type="similarity">
    <text evidence="2">Belongs to the Tim17/Tim22/Tim23 family.</text>
</comment>
<dbReference type="PANTHER" id="PTHR10485">
    <property type="entry name" value="MITOCHONDRIAL IMPORT INNER MEMBRANE TRANSLOCASE SUBUNIT TIM-17"/>
    <property type="match status" value="1"/>
</dbReference>
<feature type="transmembrane region" description="Helical" evidence="8">
    <location>
        <begin position="65"/>
        <end position="86"/>
    </location>
</feature>
<dbReference type="Pfam" id="PF02466">
    <property type="entry name" value="Tim17"/>
    <property type="match status" value="1"/>
</dbReference>
<sequence>MDIHKESRDHDHHGLYRVVNDVGSAFGMGAVGGSVYHFVKGAYNSPMGARLVGGAQAVNMNAPRLAGSFAAFGGLFSAFDCTLVYIRKKEDPWNSILAGAATGGFLSMRQGLVAASTSAVMGGVLLALIKGPGFLNK</sequence>
<feature type="transmembrane region" description="Helical" evidence="8">
    <location>
        <begin position="106"/>
        <end position="129"/>
    </location>
</feature>
<evidence type="ECO:0000313" key="9">
    <source>
        <dbReference type="Proteomes" id="UP000694864"/>
    </source>
</evidence>
<organism evidence="9 11">
    <name type="scientific">Camelina sativa</name>
    <name type="common">False flax</name>
    <name type="synonym">Myagrum sativum</name>
    <dbReference type="NCBI Taxonomy" id="90675"/>
    <lineage>
        <taxon>Eukaryota</taxon>
        <taxon>Viridiplantae</taxon>
        <taxon>Streptophyta</taxon>
        <taxon>Embryophyta</taxon>
        <taxon>Tracheophyta</taxon>
        <taxon>Spermatophyta</taxon>
        <taxon>Magnoliopsida</taxon>
        <taxon>eudicotyledons</taxon>
        <taxon>Gunneridae</taxon>
        <taxon>Pentapetalae</taxon>
        <taxon>rosids</taxon>
        <taxon>malvids</taxon>
        <taxon>Brassicales</taxon>
        <taxon>Brassicaceae</taxon>
        <taxon>Camelineae</taxon>
        <taxon>Camelina</taxon>
    </lineage>
</organism>
<reference evidence="9" key="1">
    <citation type="journal article" date="1997" name="Nucleic Acids Res.">
        <title>tRNAscan-SE: a program for improved detection of transfer RNA genes in genomic sequence.</title>
        <authorList>
            <person name="Lowe T.M."/>
            <person name="Eddy S.R."/>
        </authorList>
    </citation>
    <scope>NUCLEOTIDE SEQUENCE [LARGE SCALE GENOMIC DNA]</scope>
    <source>
        <strain evidence="9">r\DH55</strain>
    </source>
</reference>
<keyword evidence="3 8" id="KW-0812">Transmembrane</keyword>
<evidence type="ECO:0000256" key="2">
    <source>
        <dbReference type="ARBA" id="ARBA00008444"/>
    </source>
</evidence>
<evidence type="ECO:0000313" key="11">
    <source>
        <dbReference type="RefSeq" id="XP_010491910.1"/>
    </source>
</evidence>
<evidence type="ECO:0000256" key="1">
    <source>
        <dbReference type="ARBA" id="ARBA00004448"/>
    </source>
</evidence>
<evidence type="ECO:0000313" key="10">
    <source>
        <dbReference type="RefSeq" id="XP_010491909.1"/>
    </source>
</evidence>
<evidence type="ECO:0000256" key="4">
    <source>
        <dbReference type="ARBA" id="ARBA00022792"/>
    </source>
</evidence>
<gene>
    <name evidence="10 11 12" type="primary">LOC104769404</name>
</gene>
<evidence type="ECO:0000256" key="5">
    <source>
        <dbReference type="ARBA" id="ARBA00022989"/>
    </source>
</evidence>
<reference evidence="10 11" key="3">
    <citation type="submission" date="2025-05" db="UniProtKB">
        <authorList>
            <consortium name="RefSeq"/>
        </authorList>
    </citation>
    <scope>IDENTIFICATION</scope>
    <source>
        <tissue evidence="10 11">Leaf</tissue>
    </source>
</reference>
<evidence type="ECO:0000313" key="12">
    <source>
        <dbReference type="RefSeq" id="XP_010491911.1"/>
    </source>
</evidence>
<dbReference type="GeneID" id="104769404"/>